<gene>
    <name evidence="5" type="ORF">NNJEOMEG_00773</name>
</gene>
<dbReference type="SUPFAM" id="SSF53448">
    <property type="entry name" value="Nucleotide-diphospho-sugar transferases"/>
    <property type="match status" value="1"/>
</dbReference>
<dbReference type="Gene3D" id="3.90.550.10">
    <property type="entry name" value="Spore Coat Polysaccharide Biosynthesis Protein SpsA, Chain A"/>
    <property type="match status" value="1"/>
</dbReference>
<reference evidence="5 6" key="2">
    <citation type="submission" date="2020-05" db="EMBL/GenBank/DDBJ databases">
        <title>Draft genome sequence of Desulfovibrio sp. strainFSS-1.</title>
        <authorList>
            <person name="Shimoshige H."/>
            <person name="Kobayashi H."/>
            <person name="Maekawa T."/>
        </authorList>
    </citation>
    <scope>NUCLEOTIDE SEQUENCE [LARGE SCALE GENOMIC DNA]</scope>
    <source>
        <strain evidence="5 6">SIID29052-01</strain>
    </source>
</reference>
<dbReference type="EMBL" id="BLTE01000002">
    <property type="protein sequence ID" value="GFK92945.1"/>
    <property type="molecule type" value="Genomic_DNA"/>
</dbReference>
<reference evidence="5 6" key="1">
    <citation type="submission" date="2020-04" db="EMBL/GenBank/DDBJ databases">
        <authorList>
            <consortium name="Desulfovibrio sp. FSS-1 genome sequencing consortium"/>
            <person name="Shimoshige H."/>
            <person name="Kobayashi H."/>
            <person name="Maekawa T."/>
        </authorList>
    </citation>
    <scope>NUCLEOTIDE SEQUENCE [LARGE SCALE GENOMIC DNA]</scope>
    <source>
        <strain evidence="5 6">SIID29052-01</strain>
    </source>
</reference>
<dbReference type="RefSeq" id="WP_173081490.1">
    <property type="nucleotide sequence ID" value="NZ_BLTE01000002.1"/>
</dbReference>
<evidence type="ECO:0000256" key="2">
    <source>
        <dbReference type="ARBA" id="ARBA00022676"/>
    </source>
</evidence>
<dbReference type="SUPFAM" id="SSF48452">
    <property type="entry name" value="TPR-like"/>
    <property type="match status" value="1"/>
</dbReference>
<evidence type="ECO:0000259" key="4">
    <source>
        <dbReference type="Pfam" id="PF00535"/>
    </source>
</evidence>
<comment type="caution">
    <text evidence="5">The sequence shown here is derived from an EMBL/GenBank/DDBJ whole genome shotgun (WGS) entry which is preliminary data.</text>
</comment>
<protein>
    <recommendedName>
        <fullName evidence="4">Glycosyltransferase 2-like domain-containing protein</fullName>
    </recommendedName>
</protein>
<accession>A0A6V8LXD7</accession>
<proteinExistence type="inferred from homology"/>
<dbReference type="AlphaFoldDB" id="A0A6V8LXD7"/>
<dbReference type="InterPro" id="IPR011990">
    <property type="entry name" value="TPR-like_helical_dom_sf"/>
</dbReference>
<keyword evidence="2" id="KW-0328">Glycosyltransferase</keyword>
<dbReference type="PANTHER" id="PTHR43179:SF12">
    <property type="entry name" value="GALACTOFURANOSYLTRANSFERASE GLFT2"/>
    <property type="match status" value="1"/>
</dbReference>
<name>A0A6V8LXD7_9BACT</name>
<dbReference type="InterPro" id="IPR029044">
    <property type="entry name" value="Nucleotide-diphossugar_trans"/>
</dbReference>
<comment type="similarity">
    <text evidence="1">Belongs to the glycosyltransferase 2 family.</text>
</comment>
<evidence type="ECO:0000256" key="1">
    <source>
        <dbReference type="ARBA" id="ARBA00006739"/>
    </source>
</evidence>
<organism evidence="5 6">
    <name type="scientific">Fundidesulfovibrio magnetotacticus</name>
    <dbReference type="NCBI Taxonomy" id="2730080"/>
    <lineage>
        <taxon>Bacteria</taxon>
        <taxon>Pseudomonadati</taxon>
        <taxon>Thermodesulfobacteriota</taxon>
        <taxon>Desulfovibrionia</taxon>
        <taxon>Desulfovibrionales</taxon>
        <taxon>Desulfovibrionaceae</taxon>
        <taxon>Fundidesulfovibrio</taxon>
    </lineage>
</organism>
<dbReference type="GO" id="GO:0016757">
    <property type="term" value="F:glycosyltransferase activity"/>
    <property type="evidence" value="ECO:0007669"/>
    <property type="project" value="UniProtKB-KW"/>
</dbReference>
<evidence type="ECO:0000256" key="3">
    <source>
        <dbReference type="ARBA" id="ARBA00022679"/>
    </source>
</evidence>
<evidence type="ECO:0000313" key="6">
    <source>
        <dbReference type="Proteomes" id="UP000494245"/>
    </source>
</evidence>
<dbReference type="PANTHER" id="PTHR43179">
    <property type="entry name" value="RHAMNOSYLTRANSFERASE WBBL"/>
    <property type="match status" value="1"/>
</dbReference>
<sequence>MSAPDPSAFWRSMPPEVRTGLLAASCGQRRLGGLARQALSRPESARLGLDLALAAWEEAPLDGAAAGFVLDLDARIPFLAPHLRALAGSVRRAWGQPPAGDPLAALAGRGLVLDLLKGLRGRLRAEPGNLLWRRNLLELAFSLGRLDAAEEALHAPWPPGLDQLSARCAADLAFLRGDHARAAGLYRPALALRASRVRLGRCLLAQGLREEALAQWRKVLAQAPWRASLALALHDVREGLDLPGEPPPGRTAVCLYTCNKAPEADRALASAADSLPDGACLLALDNGGTDETPGVFRAWAERLGERMEAVRLPVNVGAPAARNWLAALSAARGFEFTAYLDDDARLPADWAGHMGRAVRAYPDAGVWGCKVCDRDFLPRVQNADHHLEESPDPEGGFASPCADDPDFGQFDSLRPCVSVTGCFHLLRTELLREQGGFDIRFSPTQYDDLDHDLRLAARGLPPVYNGHLRVAHAGLSGRSPTRAYQGLSRGNLLKLKAKHPPEAREALRREDADRALADLEAKLARLALGNRLTD</sequence>
<feature type="domain" description="Glycosyltransferase 2-like" evidence="4">
    <location>
        <begin position="253"/>
        <end position="376"/>
    </location>
</feature>
<dbReference type="InterPro" id="IPR001173">
    <property type="entry name" value="Glyco_trans_2-like"/>
</dbReference>
<evidence type="ECO:0000313" key="5">
    <source>
        <dbReference type="EMBL" id="GFK92945.1"/>
    </source>
</evidence>
<keyword evidence="3" id="KW-0808">Transferase</keyword>
<dbReference type="Proteomes" id="UP000494245">
    <property type="component" value="Unassembled WGS sequence"/>
</dbReference>
<keyword evidence="6" id="KW-1185">Reference proteome</keyword>
<dbReference type="Pfam" id="PF00535">
    <property type="entry name" value="Glycos_transf_2"/>
    <property type="match status" value="1"/>
</dbReference>